<sequence>MTQPPHLQHGHPDLTTVDPAWTAWNKAWTRQIKVLTDRDSLRVVVAPGAGGGAPACFYPDHLRIEVDAAYLGGNPDITDPSKARHKKTVATGYGLLVHEAAHAAHSLWITPEDTPPVVADVAGQLEEARAEYRQRGRRRGDRQWIRHTVTTLLLSQTARADDLWHAGRLAALLLARVDARILTSKDVRMIRAAVTAVAGRKRLHRLRELWLQALECDDHDATTMIQIAWRWCYALDIDPAHRPDVPQPDLGEFAGLLAAALLEYLAAALGITPTDLRHTQVTTRHGAPATWTRRDPTEAEVEAARRLATRLRQARTQHRETAVVPAPVPPGRLRTRQAITADAQTAAGMMPTAQRWQRRTTVPPPKPTLHLAVLVDVSWSMREFQKPLSTAGWILAHGARHNEAVTTTIAFGNTATLLVAPRQRPAQVLDMQVSGGTTAFCEAVNLADQLLDLRKRHTVRMVAVVSDGDLPDRAAAQKLITTLHQAGCAVLWLRPAGITGHTFADTTTIHVADPVQAVDEICTAAVTALACA</sequence>
<accession>A0A4Q7ZK21</accession>
<evidence type="ECO:0000313" key="2">
    <source>
        <dbReference type="Proteomes" id="UP000292564"/>
    </source>
</evidence>
<organism evidence="1 2">
    <name type="scientific">Krasilnikovia cinnamomea</name>
    <dbReference type="NCBI Taxonomy" id="349313"/>
    <lineage>
        <taxon>Bacteria</taxon>
        <taxon>Bacillati</taxon>
        <taxon>Actinomycetota</taxon>
        <taxon>Actinomycetes</taxon>
        <taxon>Micromonosporales</taxon>
        <taxon>Micromonosporaceae</taxon>
        <taxon>Krasilnikovia</taxon>
    </lineage>
</organism>
<comment type="caution">
    <text evidence="1">The sequence shown here is derived from an EMBL/GenBank/DDBJ whole genome shotgun (WGS) entry which is preliminary data.</text>
</comment>
<evidence type="ECO:0000313" key="1">
    <source>
        <dbReference type="EMBL" id="RZU51262.1"/>
    </source>
</evidence>
<dbReference type="Proteomes" id="UP000292564">
    <property type="component" value="Unassembled WGS sequence"/>
</dbReference>
<dbReference type="InterPro" id="IPR008912">
    <property type="entry name" value="Uncharacterised_CoxE"/>
</dbReference>
<dbReference type="EMBL" id="SHKY01000001">
    <property type="protein sequence ID" value="RZU51262.1"/>
    <property type="molecule type" value="Genomic_DNA"/>
</dbReference>
<dbReference type="RefSeq" id="WP_130510056.1">
    <property type="nucleotide sequence ID" value="NZ_SHKY01000001.1"/>
</dbReference>
<dbReference type="AlphaFoldDB" id="A0A4Q7ZK21"/>
<proteinExistence type="predicted"/>
<evidence type="ECO:0008006" key="3">
    <source>
        <dbReference type="Google" id="ProtNLM"/>
    </source>
</evidence>
<reference evidence="1 2" key="1">
    <citation type="submission" date="2019-02" db="EMBL/GenBank/DDBJ databases">
        <title>Sequencing the genomes of 1000 actinobacteria strains.</title>
        <authorList>
            <person name="Klenk H.-P."/>
        </authorList>
    </citation>
    <scope>NUCLEOTIDE SEQUENCE [LARGE SCALE GENOMIC DNA]</scope>
    <source>
        <strain evidence="1 2">DSM 45162</strain>
    </source>
</reference>
<dbReference type="SUPFAM" id="SSF53300">
    <property type="entry name" value="vWA-like"/>
    <property type="match status" value="1"/>
</dbReference>
<dbReference type="OrthoDB" id="4025922at2"/>
<dbReference type="Pfam" id="PF05762">
    <property type="entry name" value="VWA_CoxE"/>
    <property type="match status" value="1"/>
</dbReference>
<dbReference type="InterPro" id="IPR036465">
    <property type="entry name" value="vWFA_dom_sf"/>
</dbReference>
<name>A0A4Q7ZK21_9ACTN</name>
<gene>
    <name evidence="1" type="ORF">EV385_3072</name>
</gene>
<protein>
    <recommendedName>
        <fullName evidence="3">VWA domain containing CoxE-like protein</fullName>
    </recommendedName>
</protein>
<keyword evidence="2" id="KW-1185">Reference proteome</keyword>